<reference evidence="1 2" key="1">
    <citation type="journal article" date="2013" name="Proc. Natl. Acad. Sci. U.S.A.">
        <title>The king cobra genome reveals dynamic gene evolution and adaptation in the snake venom system.</title>
        <authorList>
            <person name="Vonk F.J."/>
            <person name="Casewell N.R."/>
            <person name="Henkel C.V."/>
            <person name="Heimberg A.M."/>
            <person name="Jansen H.J."/>
            <person name="McCleary R.J."/>
            <person name="Kerkkamp H.M."/>
            <person name="Vos R.A."/>
            <person name="Guerreiro I."/>
            <person name="Calvete J.J."/>
            <person name="Wuster W."/>
            <person name="Woods A.E."/>
            <person name="Logan J.M."/>
            <person name="Harrison R.A."/>
            <person name="Castoe T.A."/>
            <person name="de Koning A.P."/>
            <person name="Pollock D.D."/>
            <person name="Yandell M."/>
            <person name="Calderon D."/>
            <person name="Renjifo C."/>
            <person name="Currier R.B."/>
            <person name="Salgado D."/>
            <person name="Pla D."/>
            <person name="Sanz L."/>
            <person name="Hyder A.S."/>
            <person name="Ribeiro J.M."/>
            <person name="Arntzen J.W."/>
            <person name="van den Thillart G.E."/>
            <person name="Boetzer M."/>
            <person name="Pirovano W."/>
            <person name="Dirks R.P."/>
            <person name="Spaink H.P."/>
            <person name="Duboule D."/>
            <person name="McGlinn E."/>
            <person name="Kini R.M."/>
            <person name="Richardson M.K."/>
        </authorList>
    </citation>
    <scope>NUCLEOTIDE SEQUENCE</scope>
    <source>
        <tissue evidence="1">Blood</tissue>
    </source>
</reference>
<accession>V8N7N5</accession>
<name>V8N7N5_OPHHA</name>
<dbReference type="Proteomes" id="UP000018936">
    <property type="component" value="Unassembled WGS sequence"/>
</dbReference>
<dbReference type="AlphaFoldDB" id="V8N7N5"/>
<sequence length="271" mass="30017">YGPNAGIPWKNLTRLQDLDFVDNVAFLLVTSASLQDMTTNLDNEARKYDYILVQIRPVMLIGSHPPNTLITIVCQPIEHVQQFTYLAPTIDKKTKLQLYKTIIVLTAIYASEACTAQKLCVYHQSCLQNILGVTWHDHVTNEEMLQLSGSRTLQELTLIPKKCCKMRAARGKAKYLRVPQEINEDSSHRVQGTIMAALLAVLLNGVIKINNQNPCHALVTSWKGKWLAGLSSDSPTSEGEQQLPLSLLEAAKAGTGCGKDVRVSELCSKES</sequence>
<evidence type="ECO:0000313" key="1">
    <source>
        <dbReference type="EMBL" id="ETE58304.1"/>
    </source>
</evidence>
<dbReference type="EMBL" id="AZIM01006922">
    <property type="protein sequence ID" value="ETE58304.1"/>
    <property type="molecule type" value="Genomic_DNA"/>
</dbReference>
<feature type="non-terminal residue" evidence="1">
    <location>
        <position position="1"/>
    </location>
</feature>
<dbReference type="OrthoDB" id="8925570at2759"/>
<comment type="caution">
    <text evidence="1">The sequence shown here is derived from an EMBL/GenBank/DDBJ whole genome shotgun (WGS) entry which is preliminary data.</text>
</comment>
<protein>
    <submittedName>
        <fullName evidence="1">Uncharacterized protein</fullName>
    </submittedName>
</protein>
<evidence type="ECO:0000313" key="2">
    <source>
        <dbReference type="Proteomes" id="UP000018936"/>
    </source>
</evidence>
<gene>
    <name evidence="1" type="ORF">L345_15974</name>
</gene>
<proteinExistence type="predicted"/>
<organism evidence="1 2">
    <name type="scientific">Ophiophagus hannah</name>
    <name type="common">King cobra</name>
    <name type="synonym">Naja hannah</name>
    <dbReference type="NCBI Taxonomy" id="8665"/>
    <lineage>
        <taxon>Eukaryota</taxon>
        <taxon>Metazoa</taxon>
        <taxon>Chordata</taxon>
        <taxon>Craniata</taxon>
        <taxon>Vertebrata</taxon>
        <taxon>Euteleostomi</taxon>
        <taxon>Lepidosauria</taxon>
        <taxon>Squamata</taxon>
        <taxon>Bifurcata</taxon>
        <taxon>Unidentata</taxon>
        <taxon>Episquamata</taxon>
        <taxon>Toxicofera</taxon>
        <taxon>Serpentes</taxon>
        <taxon>Colubroidea</taxon>
        <taxon>Elapidae</taxon>
        <taxon>Elapinae</taxon>
        <taxon>Ophiophagus</taxon>
    </lineage>
</organism>
<feature type="non-terminal residue" evidence="1">
    <location>
        <position position="271"/>
    </location>
</feature>
<keyword evidence="2" id="KW-1185">Reference proteome</keyword>